<dbReference type="InterPro" id="IPR036259">
    <property type="entry name" value="MFS_trans_sf"/>
</dbReference>
<dbReference type="InterPro" id="IPR011701">
    <property type="entry name" value="MFS"/>
</dbReference>
<evidence type="ECO:0000256" key="1">
    <source>
        <dbReference type="ARBA" id="ARBA00004141"/>
    </source>
</evidence>
<feature type="transmembrane region" description="Helical" evidence="6">
    <location>
        <begin position="428"/>
        <end position="448"/>
    </location>
</feature>
<dbReference type="Pfam" id="PF07690">
    <property type="entry name" value="MFS_1"/>
    <property type="match status" value="1"/>
</dbReference>
<dbReference type="Gene3D" id="1.20.1250.20">
    <property type="entry name" value="MFS general substrate transporter like domains"/>
    <property type="match status" value="1"/>
</dbReference>
<feature type="transmembrane region" description="Helical" evidence="6">
    <location>
        <begin position="190"/>
        <end position="212"/>
    </location>
</feature>
<feature type="transmembrane region" description="Helical" evidence="6">
    <location>
        <begin position="88"/>
        <end position="105"/>
    </location>
</feature>
<comment type="caution">
    <text evidence="8">The sequence shown here is derived from an EMBL/GenBank/DDBJ whole genome shotgun (WGS) entry which is preliminary data.</text>
</comment>
<evidence type="ECO:0000256" key="2">
    <source>
        <dbReference type="ARBA" id="ARBA00022448"/>
    </source>
</evidence>
<dbReference type="Proteomes" id="UP000800235">
    <property type="component" value="Unassembled WGS sequence"/>
</dbReference>
<feature type="transmembrane region" description="Helical" evidence="6">
    <location>
        <begin position="363"/>
        <end position="382"/>
    </location>
</feature>
<dbReference type="InterPro" id="IPR020846">
    <property type="entry name" value="MFS_dom"/>
</dbReference>
<dbReference type="AlphaFoldDB" id="A0A9P4NVL3"/>
<organism evidence="8 9">
    <name type="scientific">Tothia fuscella</name>
    <dbReference type="NCBI Taxonomy" id="1048955"/>
    <lineage>
        <taxon>Eukaryota</taxon>
        <taxon>Fungi</taxon>
        <taxon>Dikarya</taxon>
        <taxon>Ascomycota</taxon>
        <taxon>Pezizomycotina</taxon>
        <taxon>Dothideomycetes</taxon>
        <taxon>Pleosporomycetidae</taxon>
        <taxon>Venturiales</taxon>
        <taxon>Cylindrosympodiaceae</taxon>
        <taxon>Tothia</taxon>
    </lineage>
</organism>
<dbReference type="GO" id="GO:0022857">
    <property type="term" value="F:transmembrane transporter activity"/>
    <property type="evidence" value="ECO:0007669"/>
    <property type="project" value="InterPro"/>
</dbReference>
<keyword evidence="4 6" id="KW-1133">Transmembrane helix</keyword>
<evidence type="ECO:0000256" key="5">
    <source>
        <dbReference type="ARBA" id="ARBA00023136"/>
    </source>
</evidence>
<feature type="transmembrane region" description="Helical" evidence="6">
    <location>
        <begin position="332"/>
        <end position="351"/>
    </location>
</feature>
<evidence type="ECO:0000313" key="8">
    <source>
        <dbReference type="EMBL" id="KAF2432537.1"/>
    </source>
</evidence>
<sequence>MAPDPDGSDSRPRLPVAQLSILAICRLAEPMSLTSVYPYLPEMIESFNVPPNEVGKWAGIISAIFSLAQACTAISWGRASDRFGRKPMILIAMTCAMTSSLLFGLSKSIWWAILARGLSGASAGNVGILRTAVAEMVPQKELQPRAFSTMPLVGQFGTALGPIIGGSLASPVKNLPAIFGNSKFFAKYPYLLPNLASGVMFTCGILVGWLFLRESLETKKYQRDYGREIGNSIVRCVKRGKGHNDSRGDYEALDFNNSTRKRKQNIKATPVSYRSIFTYNTNLVLATYFILAFHQVAYDQLLPVFLHLPVNRENMSLPFKFSGGFGLESGRIGLLFTLYGAWCTFAQFTIFPPIVNRYGLVACLRWATALHSFTIMITPFTVLMPNTFLQQSSILLTLFAKSLGGIFVFPGLTILLTNSASSLQVLGTLNGIATTTAAIGRAFGPFIAGQTFTWSIGAGYIVAAFWLLAFVSLGGHVLMYFIVNGDGFSSAVSTKEMEVEESIKMVQRSVDGNDDLSDEVMGLLDTDSEDDSMEDKLSVEEGIAMKI</sequence>
<comment type="subcellular location">
    <subcellularLocation>
        <location evidence="1">Membrane</location>
        <topology evidence="1">Multi-pass membrane protein</topology>
    </subcellularLocation>
</comment>
<dbReference type="GO" id="GO:0016020">
    <property type="term" value="C:membrane"/>
    <property type="evidence" value="ECO:0007669"/>
    <property type="project" value="UniProtKB-SubCell"/>
</dbReference>
<accession>A0A9P4NVL3</accession>
<proteinExistence type="predicted"/>
<evidence type="ECO:0000259" key="7">
    <source>
        <dbReference type="PROSITE" id="PS50850"/>
    </source>
</evidence>
<keyword evidence="3 6" id="KW-0812">Transmembrane</keyword>
<dbReference type="PROSITE" id="PS50850">
    <property type="entry name" value="MFS"/>
    <property type="match status" value="1"/>
</dbReference>
<evidence type="ECO:0000313" key="9">
    <source>
        <dbReference type="Proteomes" id="UP000800235"/>
    </source>
</evidence>
<dbReference type="OrthoDB" id="10262656at2759"/>
<evidence type="ECO:0000256" key="3">
    <source>
        <dbReference type="ARBA" id="ARBA00022692"/>
    </source>
</evidence>
<dbReference type="PRINTS" id="PR01035">
    <property type="entry name" value="TCRTETA"/>
</dbReference>
<protein>
    <submittedName>
        <fullName evidence="8">MFS general substrate transporter</fullName>
    </submittedName>
</protein>
<keyword evidence="2" id="KW-0813">Transport</keyword>
<reference evidence="8" key="1">
    <citation type="journal article" date="2020" name="Stud. Mycol.">
        <title>101 Dothideomycetes genomes: a test case for predicting lifestyles and emergence of pathogens.</title>
        <authorList>
            <person name="Haridas S."/>
            <person name="Albert R."/>
            <person name="Binder M."/>
            <person name="Bloem J."/>
            <person name="Labutti K."/>
            <person name="Salamov A."/>
            <person name="Andreopoulos B."/>
            <person name="Baker S."/>
            <person name="Barry K."/>
            <person name="Bills G."/>
            <person name="Bluhm B."/>
            <person name="Cannon C."/>
            <person name="Castanera R."/>
            <person name="Culley D."/>
            <person name="Daum C."/>
            <person name="Ezra D."/>
            <person name="Gonzalez J."/>
            <person name="Henrissat B."/>
            <person name="Kuo A."/>
            <person name="Liang C."/>
            <person name="Lipzen A."/>
            <person name="Lutzoni F."/>
            <person name="Magnuson J."/>
            <person name="Mondo S."/>
            <person name="Nolan M."/>
            <person name="Ohm R."/>
            <person name="Pangilinan J."/>
            <person name="Park H.-J."/>
            <person name="Ramirez L."/>
            <person name="Alfaro M."/>
            <person name="Sun H."/>
            <person name="Tritt A."/>
            <person name="Yoshinaga Y."/>
            <person name="Zwiers L.-H."/>
            <person name="Turgeon B."/>
            <person name="Goodwin S."/>
            <person name="Spatafora J."/>
            <person name="Crous P."/>
            <person name="Grigoriev I."/>
        </authorList>
    </citation>
    <scope>NUCLEOTIDE SEQUENCE</scope>
    <source>
        <strain evidence="8">CBS 130266</strain>
    </source>
</reference>
<feature type="domain" description="Major facilitator superfamily (MFS) profile" evidence="7">
    <location>
        <begin position="18"/>
        <end position="487"/>
    </location>
</feature>
<dbReference type="EMBL" id="MU007025">
    <property type="protein sequence ID" value="KAF2432537.1"/>
    <property type="molecule type" value="Genomic_DNA"/>
</dbReference>
<dbReference type="SUPFAM" id="SSF103473">
    <property type="entry name" value="MFS general substrate transporter"/>
    <property type="match status" value="1"/>
</dbReference>
<dbReference type="CDD" id="cd17330">
    <property type="entry name" value="MFS_SLC46_TetA_like"/>
    <property type="match status" value="1"/>
</dbReference>
<name>A0A9P4NVL3_9PEZI</name>
<gene>
    <name evidence="8" type="ORF">EJ08DRAFT_121167</name>
</gene>
<keyword evidence="9" id="KW-1185">Reference proteome</keyword>
<evidence type="ECO:0000256" key="4">
    <source>
        <dbReference type="ARBA" id="ARBA00022989"/>
    </source>
</evidence>
<feature type="transmembrane region" description="Helical" evidence="6">
    <location>
        <begin position="394"/>
        <end position="416"/>
    </location>
</feature>
<feature type="transmembrane region" description="Helical" evidence="6">
    <location>
        <begin position="460"/>
        <end position="483"/>
    </location>
</feature>
<evidence type="ECO:0000256" key="6">
    <source>
        <dbReference type="SAM" id="Phobius"/>
    </source>
</evidence>
<dbReference type="PANTHER" id="PTHR23504">
    <property type="entry name" value="MAJOR FACILITATOR SUPERFAMILY DOMAIN-CONTAINING PROTEIN 10"/>
    <property type="match status" value="1"/>
</dbReference>
<keyword evidence="5 6" id="KW-0472">Membrane</keyword>
<feature type="transmembrane region" description="Helical" evidence="6">
    <location>
        <begin position="57"/>
        <end position="76"/>
    </location>
</feature>
<dbReference type="InterPro" id="IPR001958">
    <property type="entry name" value="Tet-R_TetA/multi-R_MdtG-like"/>
</dbReference>
<feature type="transmembrane region" description="Helical" evidence="6">
    <location>
        <begin position="271"/>
        <end position="293"/>
    </location>
</feature>
<dbReference type="PANTHER" id="PTHR23504:SF8">
    <property type="entry name" value="TRANSPORTER, PUTATIVE (AFU_ORTHOLOGUE AFUA_1G03730)-RELATED"/>
    <property type="match status" value="1"/>
</dbReference>